<keyword evidence="3" id="KW-1185">Reference proteome</keyword>
<dbReference type="EMBL" id="OV170228">
    <property type="protein sequence ID" value="CAH0730691.1"/>
    <property type="molecule type" value="Genomic_DNA"/>
</dbReference>
<protein>
    <submittedName>
        <fullName evidence="2">Uncharacterized protein</fullName>
    </submittedName>
</protein>
<accession>A0A8J9YK22</accession>
<sequence>MKRNLSKRTRKVTILPLSKPKDVKNQRIVEPDFQLHKAASCPSFIKNTKCSKDLLPIRIRKTYSAMLLNKQNHFFKSKLLQYDLILLNAHKRLSSTYSTVSPPQNPAYSAIKNISATCACPASCNCLPPPCNTPAKCLQYMTGYYYYPYGTWFCGPYHVKTGPSGPCSGPVNPCGRSPPCSGGPCGPACVAPCGPCGPLSCCGVCSVDGKSQSKQAYQPNNAFVTHDPWHTFNTYNYMHHPYMQYNYNPYSYTPYDQYGQYNLDNPYFGPGYNVPISPTPGQNPVNVPYPQPAQSSTTKNSAIRWPATPQKSPIKENSPLLSNLKSDSMAKKLDPKPTYSSPPFPYDTKPTLNRTNPYTKPKINARTLLPSNSIGICYFSTKCMHKYKNNNIKIKSKKTVNKQPVLKAYISEKYKDKKRLKNDWTIFEGKCDTQTP</sequence>
<reference evidence="2" key="1">
    <citation type="submission" date="2021-12" db="EMBL/GenBank/DDBJ databases">
        <authorList>
            <person name="Martin H S."/>
        </authorList>
    </citation>
    <scope>NUCLEOTIDE SEQUENCE</scope>
</reference>
<feature type="compositionally biased region" description="Polar residues" evidence="1">
    <location>
        <begin position="292"/>
        <end position="301"/>
    </location>
</feature>
<name>A0A8J9YK22_9NEOP</name>
<dbReference type="OrthoDB" id="6922953at2759"/>
<feature type="region of interest" description="Disordered" evidence="1">
    <location>
        <begin position="279"/>
        <end position="321"/>
    </location>
</feature>
<feature type="region of interest" description="Disordered" evidence="1">
    <location>
        <begin position="333"/>
        <end position="359"/>
    </location>
</feature>
<organism evidence="2 3">
    <name type="scientific">Brenthis ino</name>
    <name type="common">lesser marbled fritillary</name>
    <dbReference type="NCBI Taxonomy" id="405034"/>
    <lineage>
        <taxon>Eukaryota</taxon>
        <taxon>Metazoa</taxon>
        <taxon>Ecdysozoa</taxon>
        <taxon>Arthropoda</taxon>
        <taxon>Hexapoda</taxon>
        <taxon>Insecta</taxon>
        <taxon>Pterygota</taxon>
        <taxon>Neoptera</taxon>
        <taxon>Endopterygota</taxon>
        <taxon>Lepidoptera</taxon>
        <taxon>Glossata</taxon>
        <taxon>Ditrysia</taxon>
        <taxon>Papilionoidea</taxon>
        <taxon>Nymphalidae</taxon>
        <taxon>Heliconiinae</taxon>
        <taxon>Argynnini</taxon>
        <taxon>Brenthis</taxon>
    </lineage>
</organism>
<evidence type="ECO:0000313" key="2">
    <source>
        <dbReference type="EMBL" id="CAH0730691.1"/>
    </source>
</evidence>
<proteinExistence type="predicted"/>
<dbReference type="Proteomes" id="UP000838878">
    <property type="component" value="Chromosome 8"/>
</dbReference>
<dbReference type="AlphaFoldDB" id="A0A8J9YK22"/>
<feature type="non-terminal residue" evidence="2">
    <location>
        <position position="436"/>
    </location>
</feature>
<evidence type="ECO:0000313" key="3">
    <source>
        <dbReference type="Proteomes" id="UP000838878"/>
    </source>
</evidence>
<evidence type="ECO:0000256" key="1">
    <source>
        <dbReference type="SAM" id="MobiDB-lite"/>
    </source>
</evidence>
<gene>
    <name evidence="2" type="ORF">BINO364_LOCUS15650</name>
</gene>